<dbReference type="Proteomes" id="UP000190888">
    <property type="component" value="Unassembled WGS sequence"/>
</dbReference>
<organism evidence="1 2">
    <name type="scientific">Sediminibacterium ginsengisoli</name>
    <dbReference type="NCBI Taxonomy" id="413434"/>
    <lineage>
        <taxon>Bacteria</taxon>
        <taxon>Pseudomonadati</taxon>
        <taxon>Bacteroidota</taxon>
        <taxon>Chitinophagia</taxon>
        <taxon>Chitinophagales</taxon>
        <taxon>Chitinophagaceae</taxon>
        <taxon>Sediminibacterium</taxon>
    </lineage>
</organism>
<protein>
    <recommendedName>
        <fullName evidence="3">DUF3078 domain-containing protein</fullName>
    </recommendedName>
</protein>
<evidence type="ECO:0008006" key="3">
    <source>
        <dbReference type="Google" id="ProtNLM"/>
    </source>
</evidence>
<dbReference type="EMBL" id="FUWH01000011">
    <property type="protein sequence ID" value="SKA12748.1"/>
    <property type="molecule type" value="Genomic_DNA"/>
</dbReference>
<proteinExistence type="predicted"/>
<accession>A0A1T4RAN8</accession>
<dbReference type="InterPro" id="IPR021428">
    <property type="entry name" value="DUF3078"/>
</dbReference>
<evidence type="ECO:0000313" key="2">
    <source>
        <dbReference type="Proteomes" id="UP000190888"/>
    </source>
</evidence>
<reference evidence="1 2" key="1">
    <citation type="submission" date="2017-02" db="EMBL/GenBank/DDBJ databases">
        <authorList>
            <person name="Peterson S.W."/>
        </authorList>
    </citation>
    <scope>NUCLEOTIDE SEQUENCE [LARGE SCALE GENOMIC DNA]</scope>
    <source>
        <strain evidence="1 2">DSM 22335</strain>
    </source>
</reference>
<dbReference type="AlphaFoldDB" id="A0A1T4RAN8"/>
<keyword evidence="2" id="KW-1185">Reference proteome</keyword>
<dbReference type="Pfam" id="PF11276">
    <property type="entry name" value="DUF3078"/>
    <property type="match status" value="1"/>
</dbReference>
<dbReference type="STRING" id="413434.SAMN04488132_11159"/>
<name>A0A1T4RAN8_9BACT</name>
<evidence type="ECO:0000313" key="1">
    <source>
        <dbReference type="EMBL" id="SKA12748.1"/>
    </source>
</evidence>
<gene>
    <name evidence="1" type="ORF">SAMN04488132_11159</name>
</gene>
<sequence length="356" mass="40145">MQKHVESVSLSASFKLNYNLENYFCAKNSRRMKKSMALFAVILCFQQGRAQEILNKIKSETARTIKKEADTSKWNWKSGGLLSLNISQGSLSNWSAGGDNFSLAASAYFNYFFFYKKGRHSWDNNVDVNLGYVQTTSLGSRKNDDRFDYLSKYGYKTDSIGKLYLSGLFNLRSQFFNGLTYSGTTGVLSSSFFSPAYMIFSLGLDYKQSDKFSVFISPLTSRFTFVLNDSLVRKGGYGIPAGKRSVNQIGMFATVNYFNAIAKNITYKGRLDLFSNYGDHPQNVDLFMTNLFSFKINKFFSATYSLDMIYDDDVRLFGENKTSPALQVKSLIGIGFLKPLNVRKRTTGSISGINVL</sequence>